<dbReference type="InterPro" id="IPR036513">
    <property type="entry name" value="STAS_dom_sf"/>
</dbReference>
<dbReference type="EMBL" id="FMZE01000007">
    <property type="protein sequence ID" value="SDD29895.1"/>
    <property type="molecule type" value="Genomic_DNA"/>
</dbReference>
<dbReference type="AlphaFoldDB" id="A0A1G6TNJ0"/>
<dbReference type="Gene3D" id="3.30.750.24">
    <property type="entry name" value="STAS domain"/>
    <property type="match status" value="1"/>
</dbReference>
<name>A0A1G6TNJ0_9PSEU</name>
<gene>
    <name evidence="1" type="ORF">SAMN05421630_107183</name>
</gene>
<accession>A0A1G6TNJ0</accession>
<organism evidence="1 2">
    <name type="scientific">Prauserella marina</name>
    <dbReference type="NCBI Taxonomy" id="530584"/>
    <lineage>
        <taxon>Bacteria</taxon>
        <taxon>Bacillati</taxon>
        <taxon>Actinomycetota</taxon>
        <taxon>Actinomycetes</taxon>
        <taxon>Pseudonocardiales</taxon>
        <taxon>Pseudonocardiaceae</taxon>
        <taxon>Prauserella</taxon>
    </lineage>
</organism>
<protein>
    <submittedName>
        <fullName evidence="1">Anti-sigma B factor antagonist</fullName>
    </submittedName>
</protein>
<dbReference type="Pfam" id="PF01740">
    <property type="entry name" value="STAS"/>
    <property type="match status" value="1"/>
</dbReference>
<evidence type="ECO:0000313" key="2">
    <source>
        <dbReference type="Proteomes" id="UP000199494"/>
    </source>
</evidence>
<dbReference type="GO" id="GO:0043856">
    <property type="term" value="F:anti-sigma factor antagonist activity"/>
    <property type="evidence" value="ECO:0007669"/>
    <property type="project" value="TreeGrafter"/>
</dbReference>
<dbReference type="PROSITE" id="PS50801">
    <property type="entry name" value="STAS"/>
    <property type="match status" value="1"/>
</dbReference>
<dbReference type="Proteomes" id="UP000199494">
    <property type="component" value="Unassembled WGS sequence"/>
</dbReference>
<dbReference type="CDD" id="cd07043">
    <property type="entry name" value="STAS_anti-anti-sigma_factors"/>
    <property type="match status" value="1"/>
</dbReference>
<dbReference type="PANTHER" id="PTHR33495:SF2">
    <property type="entry name" value="ANTI-SIGMA FACTOR ANTAGONIST TM_1081-RELATED"/>
    <property type="match status" value="1"/>
</dbReference>
<dbReference type="InterPro" id="IPR002645">
    <property type="entry name" value="STAS_dom"/>
</dbReference>
<proteinExistence type="predicted"/>
<sequence length="141" mass="14234">MTANSLVGTGFAPCCPARHGGTDLVSASLFIRHCALGTDLAILTAVGEVDLATAPLLRTALLRCERDGTTRVIIDLSEVGFLAAAGAEVLRATATLADVEGREVAVVTTAQVDHVLELTGLAGVIPASTSLAEAVAKLGLG</sequence>
<dbReference type="RefSeq" id="WP_170140223.1">
    <property type="nucleotide sequence ID" value="NZ_CP016353.1"/>
</dbReference>
<dbReference type="STRING" id="530584.SAMN05421630_107183"/>
<dbReference type="SUPFAM" id="SSF52091">
    <property type="entry name" value="SpoIIaa-like"/>
    <property type="match status" value="1"/>
</dbReference>
<reference evidence="1 2" key="1">
    <citation type="submission" date="2016-10" db="EMBL/GenBank/DDBJ databases">
        <authorList>
            <person name="de Groot N.N."/>
        </authorList>
    </citation>
    <scope>NUCLEOTIDE SEQUENCE [LARGE SCALE GENOMIC DNA]</scope>
    <source>
        <strain evidence="1 2">CGMCC 4.5506</strain>
    </source>
</reference>
<keyword evidence="2" id="KW-1185">Reference proteome</keyword>
<evidence type="ECO:0000313" key="1">
    <source>
        <dbReference type="EMBL" id="SDD29895.1"/>
    </source>
</evidence>
<dbReference type="PANTHER" id="PTHR33495">
    <property type="entry name" value="ANTI-SIGMA FACTOR ANTAGONIST TM_1081-RELATED-RELATED"/>
    <property type="match status" value="1"/>
</dbReference>